<dbReference type="SUPFAM" id="SSF56968">
    <property type="entry name" value="Lipovitellin-phosvitin complex, beta-sheet shell regions"/>
    <property type="match status" value="1"/>
</dbReference>
<sequence>CFECKVGTLFGHTLSFKNDTNGSSFYTISEKGSFGECDTTYIIRSEPSLLNSEKSINITKVRNYEKCAKRPHPFRYASEISQQCLDFNTIRKPILQISSIYDYNMKGNLKNFVIEKVTQREYITSSPFGKDGIIFDLKSKGVLELLDIKDITETHVIPEDVIPSTDLTNSPLQKNEFFDNIDLRRAHFLRDIYRYQSPVIQIITLLDECVADYSKSDTNTAESVLPSKYGEIIDALSTLDYEAIEQLFKTVFDKSEDHRSESLIKVS</sequence>
<dbReference type="Gene3D" id="2.30.230.10">
    <property type="entry name" value="Lipovitellin, beta-sheet shell regions, chain A"/>
    <property type="match status" value="1"/>
</dbReference>
<dbReference type="EMBL" id="CAJPIZ010015979">
    <property type="protein sequence ID" value="CAG2115506.1"/>
    <property type="molecule type" value="Genomic_DNA"/>
</dbReference>
<name>A0A7R9Q8M3_9ACAR</name>
<keyword evidence="2" id="KW-0758">Storage protein</keyword>
<dbReference type="AlphaFoldDB" id="A0A7R9Q8M3"/>
<dbReference type="PANTHER" id="PTHR23345:SF15">
    <property type="entry name" value="VITELLOGENIN 1-RELATED"/>
    <property type="match status" value="1"/>
</dbReference>
<evidence type="ECO:0000259" key="3">
    <source>
        <dbReference type="Pfam" id="PF01347"/>
    </source>
</evidence>
<organism evidence="4">
    <name type="scientific">Medioppia subpectinata</name>
    <dbReference type="NCBI Taxonomy" id="1979941"/>
    <lineage>
        <taxon>Eukaryota</taxon>
        <taxon>Metazoa</taxon>
        <taxon>Ecdysozoa</taxon>
        <taxon>Arthropoda</taxon>
        <taxon>Chelicerata</taxon>
        <taxon>Arachnida</taxon>
        <taxon>Acari</taxon>
        <taxon>Acariformes</taxon>
        <taxon>Sarcoptiformes</taxon>
        <taxon>Oribatida</taxon>
        <taxon>Brachypylina</taxon>
        <taxon>Oppioidea</taxon>
        <taxon>Oppiidae</taxon>
        <taxon>Medioppia</taxon>
    </lineage>
</organism>
<dbReference type="Proteomes" id="UP000759131">
    <property type="component" value="Unassembled WGS sequence"/>
</dbReference>
<keyword evidence="5" id="KW-1185">Reference proteome</keyword>
<gene>
    <name evidence="4" type="ORF">OSB1V03_LOCUS15468</name>
</gene>
<evidence type="ECO:0000313" key="5">
    <source>
        <dbReference type="Proteomes" id="UP000759131"/>
    </source>
</evidence>
<protein>
    <recommendedName>
        <fullName evidence="3">Vitellogenin domain-containing protein</fullName>
    </recommendedName>
</protein>
<dbReference type="InterPro" id="IPR015816">
    <property type="entry name" value="Vitellinogen_b-sht_N"/>
</dbReference>
<dbReference type="Pfam" id="PF01347">
    <property type="entry name" value="Vitellogenin_N"/>
    <property type="match status" value="1"/>
</dbReference>
<feature type="non-terminal residue" evidence="4">
    <location>
        <position position="267"/>
    </location>
</feature>
<keyword evidence="1" id="KW-0732">Signal</keyword>
<dbReference type="EMBL" id="OC870554">
    <property type="protein sequence ID" value="CAD7635076.1"/>
    <property type="molecule type" value="Genomic_DNA"/>
</dbReference>
<dbReference type="InterPro" id="IPR050733">
    <property type="entry name" value="Vitellogenin/Apolipophorin"/>
</dbReference>
<proteinExistence type="predicted"/>
<reference evidence="4" key="1">
    <citation type="submission" date="2020-11" db="EMBL/GenBank/DDBJ databases">
        <authorList>
            <person name="Tran Van P."/>
        </authorList>
    </citation>
    <scope>NUCLEOTIDE SEQUENCE</scope>
</reference>
<dbReference type="InterPro" id="IPR001747">
    <property type="entry name" value="Vitellogenin_N"/>
</dbReference>
<dbReference type="InterPro" id="IPR015819">
    <property type="entry name" value="Lipid_transp_b-sht_shell"/>
</dbReference>
<accession>A0A7R9Q8M3</accession>
<evidence type="ECO:0000256" key="1">
    <source>
        <dbReference type="ARBA" id="ARBA00022729"/>
    </source>
</evidence>
<dbReference type="PANTHER" id="PTHR23345">
    <property type="entry name" value="VITELLOGENIN-RELATED"/>
    <property type="match status" value="1"/>
</dbReference>
<evidence type="ECO:0000313" key="4">
    <source>
        <dbReference type="EMBL" id="CAD7635076.1"/>
    </source>
</evidence>
<evidence type="ECO:0000256" key="2">
    <source>
        <dbReference type="ARBA" id="ARBA00022761"/>
    </source>
</evidence>
<dbReference type="GO" id="GO:0005319">
    <property type="term" value="F:lipid transporter activity"/>
    <property type="evidence" value="ECO:0007669"/>
    <property type="project" value="InterPro"/>
</dbReference>
<feature type="domain" description="Vitellogenin" evidence="3">
    <location>
        <begin position="20"/>
        <end position="259"/>
    </location>
</feature>